<dbReference type="Pfam" id="PF11042">
    <property type="entry name" value="DUF2750"/>
    <property type="match status" value="1"/>
</dbReference>
<comment type="caution">
    <text evidence="1">The sequence shown here is derived from an EMBL/GenBank/DDBJ whole genome shotgun (WGS) entry which is preliminary data.</text>
</comment>
<dbReference type="PATRIC" id="fig|1120927.3.peg.1129"/>
<proteinExistence type="predicted"/>
<evidence type="ECO:0000313" key="1">
    <source>
        <dbReference type="EMBL" id="EOR09101.1"/>
    </source>
</evidence>
<accession>R9B9N6</accession>
<evidence type="ECO:0008006" key="3">
    <source>
        <dbReference type="Google" id="ProtNLM"/>
    </source>
</evidence>
<sequence>MTSQSLSNMKQISQLQPIAKDLFFKITVLKSMMYCGVLWGLYNEGWAIMSDQDDFIFPFWMNSAQAYKYAEVHWPSYTPRKITPTDFQKSLLPTLTRLKVIPALCNSSSQKFKLTTQQMRHFFFADVQLQPA</sequence>
<dbReference type="EMBL" id="AQFM01000034">
    <property type="protein sequence ID" value="EOR09101.1"/>
    <property type="molecule type" value="Genomic_DNA"/>
</dbReference>
<protein>
    <recommendedName>
        <fullName evidence="3">DUF2750 domain-containing protein</fullName>
    </recommendedName>
</protein>
<dbReference type="eggNOG" id="ENOG5031R9C">
    <property type="taxonomic scope" value="Bacteria"/>
</dbReference>
<gene>
    <name evidence="1" type="ORF">I593_01177</name>
</gene>
<reference evidence="1 2" key="1">
    <citation type="submission" date="2013-03" db="EMBL/GenBank/DDBJ databases">
        <title>The Genome Sequence of Acinetobacter tandoii CIP 107469.</title>
        <authorList>
            <consortium name="The Broad Institute Genome Sequencing Platform"/>
            <consortium name="The Broad Institute Genome Sequencing Center for Infectious Disease"/>
            <person name="Cerqueira G."/>
            <person name="Feldgarden M."/>
            <person name="Courvalin P."/>
            <person name="Perichon B."/>
            <person name="Grillot-Courvalin C."/>
            <person name="Clermont D."/>
            <person name="Rocha E."/>
            <person name="Yoon E.-J."/>
            <person name="Nemec A."/>
            <person name="Walker B."/>
            <person name="Young S.K."/>
            <person name="Zeng Q."/>
            <person name="Gargeya S."/>
            <person name="Fitzgerald M."/>
            <person name="Haas B."/>
            <person name="Abouelleil A."/>
            <person name="Alvarado L."/>
            <person name="Arachchi H.M."/>
            <person name="Berlin A.M."/>
            <person name="Chapman S.B."/>
            <person name="Dewar J."/>
            <person name="Goldberg J."/>
            <person name="Griggs A."/>
            <person name="Gujja S."/>
            <person name="Hansen M."/>
            <person name="Howarth C."/>
            <person name="Imamovic A."/>
            <person name="Larimer J."/>
            <person name="McCowan C."/>
            <person name="Murphy C."/>
            <person name="Neiman D."/>
            <person name="Pearson M."/>
            <person name="Priest M."/>
            <person name="Roberts A."/>
            <person name="Saif S."/>
            <person name="Shea T."/>
            <person name="Sisk P."/>
            <person name="Sykes S."/>
            <person name="Wortman J."/>
            <person name="Nusbaum C."/>
            <person name="Birren B."/>
        </authorList>
    </citation>
    <scope>NUCLEOTIDE SEQUENCE [LARGE SCALE GENOMIC DNA]</scope>
    <source>
        <strain evidence="1 2">CIP 107469</strain>
    </source>
</reference>
<keyword evidence="2" id="KW-1185">Reference proteome</keyword>
<organism evidence="1 2">
    <name type="scientific">Acinetobacter tandoii DSM 14970 = CIP 107469</name>
    <dbReference type="NCBI Taxonomy" id="1120927"/>
    <lineage>
        <taxon>Bacteria</taxon>
        <taxon>Pseudomonadati</taxon>
        <taxon>Pseudomonadota</taxon>
        <taxon>Gammaproteobacteria</taxon>
        <taxon>Moraxellales</taxon>
        <taxon>Moraxellaceae</taxon>
        <taxon>Acinetobacter</taxon>
    </lineage>
</organism>
<dbReference type="InterPro" id="IPR021284">
    <property type="entry name" value="DUF2750"/>
</dbReference>
<dbReference type="Proteomes" id="UP000016201">
    <property type="component" value="Unassembled WGS sequence"/>
</dbReference>
<dbReference type="AlphaFoldDB" id="R9B9N6"/>
<evidence type="ECO:0000313" key="2">
    <source>
        <dbReference type="Proteomes" id="UP000016201"/>
    </source>
</evidence>
<name>R9B9N6_9GAMM</name>